<dbReference type="InterPro" id="IPR008756">
    <property type="entry name" value="Peptidase_M56"/>
</dbReference>
<evidence type="ECO:0000256" key="5">
    <source>
        <dbReference type="ARBA" id="ARBA00022519"/>
    </source>
</evidence>
<dbReference type="GO" id="GO:0031992">
    <property type="term" value="F:energy transducer activity"/>
    <property type="evidence" value="ECO:0007669"/>
    <property type="project" value="TreeGrafter"/>
</dbReference>
<keyword evidence="4" id="KW-1003">Cell membrane</keyword>
<dbReference type="Pfam" id="PF13715">
    <property type="entry name" value="CarbopepD_reg_2"/>
    <property type="match status" value="1"/>
</dbReference>
<dbReference type="PROSITE" id="PS52015">
    <property type="entry name" value="TONB_CTD"/>
    <property type="match status" value="1"/>
</dbReference>
<dbReference type="SUPFAM" id="SSF74653">
    <property type="entry name" value="TolA/TonB C-terminal domain"/>
    <property type="match status" value="1"/>
</dbReference>
<evidence type="ECO:0000256" key="9">
    <source>
        <dbReference type="ARBA" id="ARBA00023136"/>
    </source>
</evidence>
<dbReference type="CDD" id="cd07341">
    <property type="entry name" value="M56_BlaR1_MecR1_like"/>
    <property type="match status" value="1"/>
</dbReference>
<dbReference type="FunFam" id="3.30.1150.10:FF:000002">
    <property type="entry name" value="Energy transducer TonB"/>
    <property type="match status" value="1"/>
</dbReference>
<dbReference type="InterPro" id="IPR039426">
    <property type="entry name" value="TonB-dep_rcpt-like"/>
</dbReference>
<organism evidence="12">
    <name type="scientific">gut metagenome</name>
    <dbReference type="NCBI Taxonomy" id="749906"/>
    <lineage>
        <taxon>unclassified sequences</taxon>
        <taxon>metagenomes</taxon>
        <taxon>organismal metagenomes</taxon>
    </lineage>
</organism>
<accession>J9GTG4</accession>
<evidence type="ECO:0000256" key="10">
    <source>
        <dbReference type="SAM" id="Phobius"/>
    </source>
</evidence>
<dbReference type="GO" id="GO:0015031">
    <property type="term" value="P:protein transport"/>
    <property type="evidence" value="ECO:0007669"/>
    <property type="project" value="UniProtKB-KW"/>
</dbReference>
<dbReference type="Gene3D" id="3.30.1150.10">
    <property type="match status" value="1"/>
</dbReference>
<reference evidence="12" key="1">
    <citation type="journal article" date="2012" name="PLoS ONE">
        <title>Gene sets for utilization of primary and secondary nutrition supplies in the distal gut of endangered iberian lynx.</title>
        <authorList>
            <person name="Alcaide M."/>
            <person name="Messina E."/>
            <person name="Richter M."/>
            <person name="Bargiela R."/>
            <person name="Peplies J."/>
            <person name="Huws S.A."/>
            <person name="Newbold C.J."/>
            <person name="Golyshin P.N."/>
            <person name="Simon M.A."/>
            <person name="Lopez G."/>
            <person name="Yakimov M.M."/>
            <person name="Ferrer M."/>
        </authorList>
    </citation>
    <scope>NUCLEOTIDE SEQUENCE</scope>
</reference>
<feature type="transmembrane region" description="Helical" evidence="10">
    <location>
        <begin position="75"/>
        <end position="94"/>
    </location>
</feature>
<evidence type="ECO:0000256" key="7">
    <source>
        <dbReference type="ARBA" id="ARBA00022927"/>
    </source>
</evidence>
<dbReference type="Gene3D" id="2.60.40.1120">
    <property type="entry name" value="Carboxypeptidase-like, regulatory domain"/>
    <property type="match status" value="1"/>
</dbReference>
<comment type="subcellular location">
    <subcellularLocation>
        <location evidence="1">Cell inner membrane</location>
        <topology evidence="1">Single-pass membrane protein</topology>
        <orientation evidence="1">Periplasmic side</orientation>
    </subcellularLocation>
</comment>
<evidence type="ECO:0000256" key="4">
    <source>
        <dbReference type="ARBA" id="ARBA00022475"/>
    </source>
</evidence>
<gene>
    <name evidence="12" type="ORF">EVA_08286</name>
</gene>
<dbReference type="Gene3D" id="2.170.130.10">
    <property type="entry name" value="TonB-dependent receptor, plug domain"/>
    <property type="match status" value="1"/>
</dbReference>
<name>J9GTG4_9ZZZZ</name>
<dbReference type="InterPro" id="IPR008969">
    <property type="entry name" value="CarboxyPept-like_regulatory"/>
</dbReference>
<evidence type="ECO:0000256" key="1">
    <source>
        <dbReference type="ARBA" id="ARBA00004383"/>
    </source>
</evidence>
<sequence length="641" mass="71146">MFYLFYRLLLSQETFHRFNRFTLLGILGLSALLPWLKVTWNEPTDLHQQLLVWEDWMVLNASTAIGEEAGGTGTLFPWLSALLGIYLLGLVFFVSRQLISLGRMLQLIRDSRVQRLASGLVLVTHRRAELSPFSWMHFVVVSEADLAESGREILLHEQAHVRQRHSWDLLLADVCIFLQWYNPAAWLLKQELQTVHEYEADDWVLRQGVDAKNYQLLLIKKAVGTRLYSMANSFNHSSLKKRITMMLKKKSNPWARVKYLYVFPLAAVTVAAFARPEVTQPLDELSAVKVTDFSAMWKAERGKNQPSSEVNLSAASVLSAPAASSRQQAVFKVKGVVLSATDQQPMIGATVVIKDTNKGTVTNSYGRFELDLSEGQSLVVSYVGFETVFVPVNKPADHQPASVQVVMKPLKDHQPAGQVSVVGTAASTTQEETFMVVEQMPEYPGGMSALMKYLGDHVKYPTEAQKAKEQGRVIVQFVVETDGSVSNIKVVRSVSPLLDAEAIRVMSMMPKWKPGMQRGEAVRVKFTVPVTFRLDAGQATDAAAHSTDSVAAQQTSEGPILHLKSGDVKALGMLLGRSGSVDPAAKDLPLVKVDGKTVSYEEMKTIDPQRIEQINVMKNAEAVKLFGEEAKHGVILITLKK</sequence>
<evidence type="ECO:0000313" key="12">
    <source>
        <dbReference type="EMBL" id="EJX03610.1"/>
    </source>
</evidence>
<evidence type="ECO:0000256" key="2">
    <source>
        <dbReference type="ARBA" id="ARBA00006555"/>
    </source>
</evidence>
<dbReference type="InterPro" id="IPR037066">
    <property type="entry name" value="Plug_dom_sf"/>
</dbReference>
<feature type="transmembrane region" description="Helical" evidence="10">
    <location>
        <begin position="21"/>
        <end position="40"/>
    </location>
</feature>
<dbReference type="PANTHER" id="PTHR33446">
    <property type="entry name" value="PROTEIN TONB-RELATED"/>
    <property type="match status" value="1"/>
</dbReference>
<dbReference type="NCBIfam" id="TIGR01352">
    <property type="entry name" value="tonB_Cterm"/>
    <property type="match status" value="1"/>
</dbReference>
<dbReference type="GO" id="GO:0098797">
    <property type="term" value="C:plasma membrane protein complex"/>
    <property type="evidence" value="ECO:0007669"/>
    <property type="project" value="TreeGrafter"/>
</dbReference>
<dbReference type="InterPro" id="IPR006260">
    <property type="entry name" value="TonB/TolA_C"/>
</dbReference>
<keyword evidence="7" id="KW-0653">Protein transport</keyword>
<dbReference type="InterPro" id="IPR037682">
    <property type="entry name" value="TonB_C"/>
</dbReference>
<dbReference type="PROSITE" id="PS52016">
    <property type="entry name" value="TONB_DEPENDENT_REC_3"/>
    <property type="match status" value="1"/>
</dbReference>
<dbReference type="GO" id="GO:0055085">
    <property type="term" value="P:transmembrane transport"/>
    <property type="evidence" value="ECO:0007669"/>
    <property type="project" value="InterPro"/>
</dbReference>
<keyword evidence="8 10" id="KW-1133">Transmembrane helix</keyword>
<keyword evidence="3" id="KW-0813">Transport</keyword>
<keyword evidence="6 10" id="KW-0812">Transmembrane</keyword>
<keyword evidence="9 10" id="KW-0472">Membrane</keyword>
<comment type="caution">
    <text evidence="12">The sequence shown here is derived from an EMBL/GenBank/DDBJ whole genome shotgun (WGS) entry which is preliminary data.</text>
</comment>
<dbReference type="Pfam" id="PF05569">
    <property type="entry name" value="Peptidase_M56"/>
    <property type="match status" value="1"/>
</dbReference>
<dbReference type="InterPro" id="IPR051045">
    <property type="entry name" value="TonB-dependent_transducer"/>
</dbReference>
<evidence type="ECO:0000256" key="3">
    <source>
        <dbReference type="ARBA" id="ARBA00022448"/>
    </source>
</evidence>
<protein>
    <submittedName>
        <fullName evidence="12">TonB family protein</fullName>
    </submittedName>
</protein>
<dbReference type="EMBL" id="AMCI01002101">
    <property type="protein sequence ID" value="EJX03610.1"/>
    <property type="molecule type" value="Genomic_DNA"/>
</dbReference>
<keyword evidence="5" id="KW-0997">Cell inner membrane</keyword>
<evidence type="ECO:0000256" key="8">
    <source>
        <dbReference type="ARBA" id="ARBA00022989"/>
    </source>
</evidence>
<dbReference type="Pfam" id="PF03544">
    <property type="entry name" value="TonB_C"/>
    <property type="match status" value="1"/>
</dbReference>
<proteinExistence type="inferred from homology"/>
<dbReference type="PANTHER" id="PTHR33446:SF2">
    <property type="entry name" value="PROTEIN TONB"/>
    <property type="match status" value="1"/>
</dbReference>
<evidence type="ECO:0000259" key="11">
    <source>
        <dbReference type="PROSITE" id="PS52015"/>
    </source>
</evidence>
<comment type="similarity">
    <text evidence="2">Belongs to the TonB family.</text>
</comment>
<dbReference type="AlphaFoldDB" id="J9GTG4"/>
<feature type="transmembrane region" description="Helical" evidence="10">
    <location>
        <begin position="257"/>
        <end position="274"/>
    </location>
</feature>
<evidence type="ECO:0000256" key="6">
    <source>
        <dbReference type="ARBA" id="ARBA00022692"/>
    </source>
</evidence>
<feature type="domain" description="TonB C-terminal" evidence="11">
    <location>
        <begin position="445"/>
        <end position="541"/>
    </location>
</feature>
<dbReference type="SUPFAM" id="SSF49464">
    <property type="entry name" value="Carboxypeptidase regulatory domain-like"/>
    <property type="match status" value="1"/>
</dbReference>